<keyword evidence="3 10" id="KW-0812">Transmembrane</keyword>
<evidence type="ECO:0000256" key="4">
    <source>
        <dbReference type="ARBA" id="ARBA00022729"/>
    </source>
</evidence>
<organism evidence="12 13">
    <name type="scientific">Hevea brasiliensis</name>
    <name type="common">Para rubber tree</name>
    <name type="synonym">Siphonia brasiliensis</name>
    <dbReference type="NCBI Taxonomy" id="3981"/>
    <lineage>
        <taxon>Eukaryota</taxon>
        <taxon>Viridiplantae</taxon>
        <taxon>Streptophyta</taxon>
        <taxon>Embryophyta</taxon>
        <taxon>Tracheophyta</taxon>
        <taxon>Spermatophyta</taxon>
        <taxon>Magnoliopsida</taxon>
        <taxon>eudicotyledons</taxon>
        <taxon>Gunneridae</taxon>
        <taxon>Pentapetalae</taxon>
        <taxon>rosids</taxon>
        <taxon>fabids</taxon>
        <taxon>Malpighiales</taxon>
        <taxon>Euphorbiaceae</taxon>
        <taxon>Crotonoideae</taxon>
        <taxon>Micrandreae</taxon>
        <taxon>Hevea</taxon>
    </lineage>
</organism>
<feature type="transmembrane region" description="Helical" evidence="10">
    <location>
        <begin position="217"/>
        <end position="240"/>
    </location>
</feature>
<gene>
    <name evidence="12" type="ORF">GH714_032192</name>
</gene>
<protein>
    <recommendedName>
        <fullName evidence="11">EGF-like domain-containing protein</fullName>
    </recommendedName>
</protein>
<keyword evidence="2" id="KW-0433">Leucine-rich repeat</keyword>
<dbReference type="InterPro" id="IPR057013">
    <property type="entry name" value="LRR_ComC"/>
</dbReference>
<keyword evidence="7 10" id="KW-0472">Membrane</keyword>
<dbReference type="InterPro" id="IPR001611">
    <property type="entry name" value="Leu-rich_rpt"/>
</dbReference>
<dbReference type="InterPro" id="IPR032675">
    <property type="entry name" value="LRR_dom_sf"/>
</dbReference>
<dbReference type="InterPro" id="IPR046956">
    <property type="entry name" value="RLP23-like"/>
</dbReference>
<evidence type="ECO:0000313" key="12">
    <source>
        <dbReference type="EMBL" id="KAF2299492.1"/>
    </source>
</evidence>
<evidence type="ECO:0000256" key="8">
    <source>
        <dbReference type="ARBA" id="ARBA00023170"/>
    </source>
</evidence>
<evidence type="ECO:0000256" key="2">
    <source>
        <dbReference type="ARBA" id="ARBA00022614"/>
    </source>
</evidence>
<accession>A0A6A6LDK6</accession>
<name>A0A6A6LDK6_HEVBR</name>
<dbReference type="Pfam" id="PF24141">
    <property type="entry name" value="LRR_ComC"/>
    <property type="match status" value="1"/>
</dbReference>
<evidence type="ECO:0000256" key="5">
    <source>
        <dbReference type="ARBA" id="ARBA00022737"/>
    </source>
</evidence>
<dbReference type="FunFam" id="3.80.10.10:FF:000041">
    <property type="entry name" value="LRR receptor-like serine/threonine-protein kinase ERECTA"/>
    <property type="match status" value="1"/>
</dbReference>
<evidence type="ECO:0000313" key="13">
    <source>
        <dbReference type="Proteomes" id="UP000467840"/>
    </source>
</evidence>
<dbReference type="AlphaFoldDB" id="A0A6A6LDK6"/>
<keyword evidence="8" id="KW-0675">Receptor</keyword>
<dbReference type="Proteomes" id="UP000467840">
    <property type="component" value="Chromosome 1"/>
</dbReference>
<keyword evidence="5" id="KW-0677">Repeat</keyword>
<proteinExistence type="predicted"/>
<keyword evidence="4" id="KW-0732">Signal</keyword>
<reference evidence="12 13" key="1">
    <citation type="journal article" date="2020" name="Mol. Plant">
        <title>The Chromosome-Based Rubber Tree Genome Provides New Insights into Spurge Genome Evolution and Rubber Biosynthesis.</title>
        <authorList>
            <person name="Liu J."/>
            <person name="Shi C."/>
            <person name="Shi C.C."/>
            <person name="Li W."/>
            <person name="Zhang Q.J."/>
            <person name="Zhang Y."/>
            <person name="Li K."/>
            <person name="Lu H.F."/>
            <person name="Shi C."/>
            <person name="Zhu S.T."/>
            <person name="Xiao Z.Y."/>
            <person name="Nan H."/>
            <person name="Yue Y."/>
            <person name="Zhu X.G."/>
            <person name="Wu Y."/>
            <person name="Hong X.N."/>
            <person name="Fan G.Y."/>
            <person name="Tong Y."/>
            <person name="Zhang D."/>
            <person name="Mao C.L."/>
            <person name="Liu Y.L."/>
            <person name="Hao S.J."/>
            <person name="Liu W.Q."/>
            <person name="Lv M.Q."/>
            <person name="Zhang H.B."/>
            <person name="Liu Y."/>
            <person name="Hu-Tang G.R."/>
            <person name="Wang J.P."/>
            <person name="Wang J.H."/>
            <person name="Sun Y.H."/>
            <person name="Ni S.B."/>
            <person name="Chen W.B."/>
            <person name="Zhang X.C."/>
            <person name="Jiao Y.N."/>
            <person name="Eichler E.E."/>
            <person name="Li G.H."/>
            <person name="Liu X."/>
            <person name="Gao L.Z."/>
        </authorList>
    </citation>
    <scope>NUCLEOTIDE SEQUENCE [LARGE SCALE GENOMIC DNA]</scope>
    <source>
        <strain evidence="13">cv. GT1</strain>
        <tissue evidence="12">Leaf</tissue>
    </source>
</reference>
<dbReference type="SUPFAM" id="SSF52058">
    <property type="entry name" value="L domain-like"/>
    <property type="match status" value="1"/>
</dbReference>
<comment type="caution">
    <text evidence="12">The sequence shown here is derived from an EMBL/GenBank/DDBJ whole genome shotgun (WGS) entry which is preliminary data.</text>
</comment>
<evidence type="ECO:0000256" key="3">
    <source>
        <dbReference type="ARBA" id="ARBA00022692"/>
    </source>
</evidence>
<keyword evidence="13" id="KW-1185">Reference proteome</keyword>
<feature type="domain" description="EGF-like" evidence="11">
    <location>
        <begin position="28"/>
        <end position="134"/>
    </location>
</feature>
<dbReference type="Pfam" id="PF00560">
    <property type="entry name" value="LRR_1"/>
    <property type="match status" value="2"/>
</dbReference>
<evidence type="ECO:0000256" key="9">
    <source>
        <dbReference type="ARBA" id="ARBA00023180"/>
    </source>
</evidence>
<comment type="subcellular location">
    <subcellularLocation>
        <location evidence="1">Membrane</location>
        <topology evidence="1">Single-pass type I membrane protein</topology>
    </subcellularLocation>
</comment>
<dbReference type="Gene3D" id="3.80.10.10">
    <property type="entry name" value="Ribonuclease Inhibitor"/>
    <property type="match status" value="1"/>
</dbReference>
<dbReference type="GO" id="GO:0016020">
    <property type="term" value="C:membrane"/>
    <property type="evidence" value="ECO:0007669"/>
    <property type="project" value="UniProtKB-SubCell"/>
</dbReference>
<dbReference type="EMBL" id="JAAGAX010000011">
    <property type="protein sequence ID" value="KAF2299492.1"/>
    <property type="molecule type" value="Genomic_DNA"/>
</dbReference>
<evidence type="ECO:0000256" key="7">
    <source>
        <dbReference type="ARBA" id="ARBA00023136"/>
    </source>
</evidence>
<evidence type="ECO:0000256" key="10">
    <source>
        <dbReference type="SAM" id="Phobius"/>
    </source>
</evidence>
<sequence>MLGNLQRLTVIDLSSNMLNGRVPMSLGSQQFLISLHLQNNNLQGQIPISLRNLEYLETLDLSMNAFNGFMPSWIGESLSSLKVLSVHSNKFQGKIPQQLCYLASLRILNLANNMMTGTIPTCFGNFTAIAMPENKGLWDYYPRVPFEEDGYSENVLVYVKGIEREYTSTLRFLYSIDLSGNKFAGNIPKELMTLSEDELPKGDEKVGNTRKHDFEMLWFYSGLGMGFVPDLLEFVAFCILKTHGGFKVARDCSRDCSRC</sequence>
<dbReference type="PANTHER" id="PTHR48063">
    <property type="entry name" value="LRR RECEPTOR-LIKE KINASE"/>
    <property type="match status" value="1"/>
</dbReference>
<evidence type="ECO:0000256" key="6">
    <source>
        <dbReference type="ARBA" id="ARBA00022989"/>
    </source>
</evidence>
<evidence type="ECO:0000256" key="1">
    <source>
        <dbReference type="ARBA" id="ARBA00004479"/>
    </source>
</evidence>
<keyword evidence="9" id="KW-0325">Glycoprotein</keyword>
<evidence type="ECO:0000259" key="11">
    <source>
        <dbReference type="Pfam" id="PF24141"/>
    </source>
</evidence>
<keyword evidence="6 10" id="KW-1133">Transmembrane helix</keyword>
<dbReference type="PANTHER" id="PTHR48063:SF112">
    <property type="entry name" value="RECEPTOR LIKE PROTEIN 30-LIKE"/>
    <property type="match status" value="1"/>
</dbReference>